<evidence type="ECO:0000313" key="3">
    <source>
        <dbReference type="EMBL" id="QHI37451.1"/>
    </source>
</evidence>
<dbReference type="PANTHER" id="PTHR43364">
    <property type="entry name" value="NADH-SPECIFIC METHYLGLYOXAL REDUCTASE-RELATED"/>
    <property type="match status" value="1"/>
</dbReference>
<keyword evidence="1" id="KW-0560">Oxidoreductase</keyword>
<name>A0A7L4ZLQ9_9FLAO</name>
<dbReference type="OrthoDB" id="1430896at2"/>
<reference evidence="3 4" key="1">
    <citation type="journal article" date="2013" name="Int. J. Syst. Evol. Microbiol.">
        <title>Kordia antarctica sp. nov., isolated from Antarctic seawater.</title>
        <authorList>
            <person name="Baek K."/>
            <person name="Choi A."/>
            <person name="Kang I."/>
            <person name="Lee K."/>
            <person name="Cho J.C."/>
        </authorList>
    </citation>
    <scope>NUCLEOTIDE SEQUENCE [LARGE SCALE GENOMIC DNA]</scope>
    <source>
        <strain evidence="3 4">IMCC3317</strain>
    </source>
</reference>
<sequence>MEKLKKELELSRITLGTMRFSDKGLTETQVIQLLEESWEAGITSHHSSSEYSSYELYTKALQKSSIRNNVKHLVKISSPHFEDDTFSGKILEERVDAQLKTLQIDCIDVLQWLVRSKPINDADRLRTLQDKKEEIKEILTSLKQKGKIKSVFSFPYSVPFATEVIKFPEVDGIISYLNKEELDYVPFATNNPFIAIRPLFAGKLVKDVANIDETIAEQLAFVENHANVISTIVGINSTEQVKTYKKYLS</sequence>
<evidence type="ECO:0000256" key="1">
    <source>
        <dbReference type="ARBA" id="ARBA00023002"/>
    </source>
</evidence>
<dbReference type="Pfam" id="PF00248">
    <property type="entry name" value="Aldo_ket_red"/>
    <property type="match status" value="1"/>
</dbReference>
<protein>
    <recommendedName>
        <fullName evidence="2">NADP-dependent oxidoreductase domain-containing protein</fullName>
    </recommendedName>
</protein>
<feature type="domain" description="NADP-dependent oxidoreductase" evidence="2">
    <location>
        <begin position="12"/>
        <end position="151"/>
    </location>
</feature>
<evidence type="ECO:0000313" key="4">
    <source>
        <dbReference type="Proteomes" id="UP000464657"/>
    </source>
</evidence>
<dbReference type="EMBL" id="CP019288">
    <property type="protein sequence ID" value="QHI37451.1"/>
    <property type="molecule type" value="Genomic_DNA"/>
</dbReference>
<dbReference type="Gene3D" id="3.20.20.100">
    <property type="entry name" value="NADP-dependent oxidoreductase domain"/>
    <property type="match status" value="1"/>
</dbReference>
<dbReference type="Proteomes" id="UP000464657">
    <property type="component" value="Chromosome"/>
</dbReference>
<accession>A0A7L4ZLQ9</accession>
<dbReference type="SUPFAM" id="SSF51430">
    <property type="entry name" value="NAD(P)-linked oxidoreductase"/>
    <property type="match status" value="1"/>
</dbReference>
<dbReference type="AlphaFoldDB" id="A0A7L4ZLQ9"/>
<dbReference type="InterPro" id="IPR023210">
    <property type="entry name" value="NADP_OxRdtase_dom"/>
</dbReference>
<evidence type="ECO:0000259" key="2">
    <source>
        <dbReference type="Pfam" id="PF00248"/>
    </source>
</evidence>
<dbReference type="InterPro" id="IPR036812">
    <property type="entry name" value="NAD(P)_OxRdtase_dom_sf"/>
</dbReference>
<organism evidence="3 4">
    <name type="scientific">Kordia antarctica</name>
    <dbReference type="NCBI Taxonomy" id="1218801"/>
    <lineage>
        <taxon>Bacteria</taxon>
        <taxon>Pseudomonadati</taxon>
        <taxon>Bacteroidota</taxon>
        <taxon>Flavobacteriia</taxon>
        <taxon>Flavobacteriales</taxon>
        <taxon>Flavobacteriaceae</taxon>
        <taxon>Kordia</taxon>
    </lineage>
</organism>
<dbReference type="PANTHER" id="PTHR43364:SF4">
    <property type="entry name" value="NAD(P)-LINKED OXIDOREDUCTASE SUPERFAMILY PROTEIN"/>
    <property type="match status" value="1"/>
</dbReference>
<dbReference type="GO" id="GO:0016491">
    <property type="term" value="F:oxidoreductase activity"/>
    <property type="evidence" value="ECO:0007669"/>
    <property type="project" value="UniProtKB-KW"/>
</dbReference>
<proteinExistence type="predicted"/>
<gene>
    <name evidence="3" type="ORF">IMCC3317_28300</name>
</gene>
<dbReference type="InterPro" id="IPR050523">
    <property type="entry name" value="AKR_Detox_Biosynth"/>
</dbReference>
<dbReference type="KEGG" id="kan:IMCC3317_28300"/>
<dbReference type="RefSeq" id="WP_160130075.1">
    <property type="nucleotide sequence ID" value="NZ_CP019288.1"/>
</dbReference>
<keyword evidence="4" id="KW-1185">Reference proteome</keyword>